<feature type="domain" description="Amino acid permease/ SLC12A" evidence="9">
    <location>
        <begin position="138"/>
        <end position="211"/>
    </location>
</feature>
<name>A0A5M9JH93_MONFR</name>
<evidence type="ECO:0000256" key="2">
    <source>
        <dbReference type="ARBA" id="ARBA00022448"/>
    </source>
</evidence>
<keyword evidence="4" id="KW-0029">Amino-acid transport</keyword>
<dbReference type="PANTHER" id="PTHR43341">
    <property type="entry name" value="AMINO ACID PERMEASE"/>
    <property type="match status" value="1"/>
</dbReference>
<reference evidence="10 11" key="1">
    <citation type="submission" date="2019-06" db="EMBL/GenBank/DDBJ databases">
        <title>Genome Sequence of the Brown Rot Fungal Pathogen Monilinia fructicola.</title>
        <authorList>
            <person name="De Miccolis Angelini R.M."/>
            <person name="Landi L."/>
            <person name="Abate D."/>
            <person name="Pollastro S."/>
            <person name="Romanazzi G."/>
            <person name="Faretra F."/>
        </authorList>
    </citation>
    <scope>NUCLEOTIDE SEQUENCE [LARGE SCALE GENOMIC DNA]</scope>
    <source>
        <strain evidence="10 11">Mfrc123</strain>
    </source>
</reference>
<evidence type="ECO:0000256" key="3">
    <source>
        <dbReference type="ARBA" id="ARBA00022692"/>
    </source>
</evidence>
<evidence type="ECO:0000313" key="10">
    <source>
        <dbReference type="EMBL" id="KAA8566485.1"/>
    </source>
</evidence>
<keyword evidence="2" id="KW-0813">Transport</keyword>
<keyword evidence="5 8" id="KW-1133">Transmembrane helix</keyword>
<feature type="transmembrane region" description="Helical" evidence="8">
    <location>
        <begin position="453"/>
        <end position="470"/>
    </location>
</feature>
<evidence type="ECO:0000256" key="1">
    <source>
        <dbReference type="ARBA" id="ARBA00004141"/>
    </source>
</evidence>
<dbReference type="GO" id="GO:0015171">
    <property type="term" value="F:amino acid transmembrane transporter activity"/>
    <property type="evidence" value="ECO:0007669"/>
    <property type="project" value="TreeGrafter"/>
</dbReference>
<accession>A0A5M9JH93</accession>
<dbReference type="PANTHER" id="PTHR43341:SF4">
    <property type="entry name" value="ARGININE PERMEASE CAN1-RELATED"/>
    <property type="match status" value="1"/>
</dbReference>
<comment type="subcellular location">
    <subcellularLocation>
        <location evidence="1">Membrane</location>
        <topology evidence="1">Multi-pass membrane protein</topology>
    </subcellularLocation>
</comment>
<evidence type="ECO:0000259" key="9">
    <source>
        <dbReference type="Pfam" id="PF00324"/>
    </source>
</evidence>
<sequence>MFLSVLKLLDGRAVVDLTGRESEEFHRLSVTVTFRLTGLEKDNNTIRSTAVAAGRTFGGRKRNAPWNLEESVTFRNVENLAHAHFWSTWLHIRRWILFRQQPRPKKKDSASGHSSQDPEKAIQVGSGPELQRRLKSRHLQMIAIGGTIGTGLFIGSGSAIASSGPAGALIAYAFVGTLVYSVMMSLGEMATFIPIPGAFTLYAARFVDPHLDLPWDGSTGSLGPSLTLSNSQLPVSSSNTGLLNLTLVSLLGFFGEIEFWFSLIKVITVLGFLIFGICIDAGAGKQGYLGFHNWGHPGAFAPYLINPENPVAKFVGFWAVLIQAGFSYQGTELVGIAAGETENPRKNVPAAIRKTFFRILFFFVGTIFFIGLLVPYDNPQLLSGGSNAAASPFVIAAKLAGIKTLPGLINAVLLFVVLSAANSNVYSGSRILVGLAEGHCAPRFFLKTSKSGVPYYAVAFSAAFGLLAFMNESEGGGTAFEWLQNISSVAGFISWACICGCHIAFMNALKARGISRDRLPYKALWQPWFAWYGLGFTVLIILTQGFTAWIPEFDVQGFFVAYISLILFVVAYLGHKIICKTKFVGSLEADLDTGSQGLEEEGVINWEAEDNMTFKEKVVSFFC</sequence>
<feature type="domain" description="Amino acid permease/ SLC12A" evidence="9">
    <location>
        <begin position="242"/>
        <end position="583"/>
    </location>
</feature>
<feature type="transmembrane region" description="Helical" evidence="8">
    <location>
        <begin position="490"/>
        <end position="509"/>
    </location>
</feature>
<keyword evidence="3 8" id="KW-0812">Transmembrane</keyword>
<feature type="transmembrane region" description="Helical" evidence="8">
    <location>
        <begin position="396"/>
        <end position="421"/>
    </location>
</feature>
<dbReference type="Proteomes" id="UP000322873">
    <property type="component" value="Unassembled WGS sequence"/>
</dbReference>
<organism evidence="10 11">
    <name type="scientific">Monilinia fructicola</name>
    <name type="common">Brown rot fungus</name>
    <name type="synonym">Ciboria fructicola</name>
    <dbReference type="NCBI Taxonomy" id="38448"/>
    <lineage>
        <taxon>Eukaryota</taxon>
        <taxon>Fungi</taxon>
        <taxon>Dikarya</taxon>
        <taxon>Ascomycota</taxon>
        <taxon>Pezizomycotina</taxon>
        <taxon>Leotiomycetes</taxon>
        <taxon>Helotiales</taxon>
        <taxon>Sclerotiniaceae</taxon>
        <taxon>Monilinia</taxon>
    </lineage>
</organism>
<gene>
    <name evidence="10" type="ORF">EYC84_009047</name>
</gene>
<feature type="transmembrane region" description="Helical" evidence="8">
    <location>
        <begin position="556"/>
        <end position="574"/>
    </location>
</feature>
<dbReference type="GO" id="GO:0016020">
    <property type="term" value="C:membrane"/>
    <property type="evidence" value="ECO:0007669"/>
    <property type="project" value="UniProtKB-SubCell"/>
</dbReference>
<dbReference type="AlphaFoldDB" id="A0A5M9JH93"/>
<evidence type="ECO:0000256" key="5">
    <source>
        <dbReference type="ARBA" id="ARBA00022989"/>
    </source>
</evidence>
<dbReference type="EMBL" id="VICG01000012">
    <property type="protein sequence ID" value="KAA8566485.1"/>
    <property type="molecule type" value="Genomic_DNA"/>
</dbReference>
<feature type="transmembrane region" description="Helical" evidence="8">
    <location>
        <begin position="166"/>
        <end position="183"/>
    </location>
</feature>
<dbReference type="InterPro" id="IPR004841">
    <property type="entry name" value="AA-permease/SLC12A_dom"/>
</dbReference>
<dbReference type="Pfam" id="PF00324">
    <property type="entry name" value="AA_permease"/>
    <property type="match status" value="2"/>
</dbReference>
<evidence type="ECO:0000313" key="11">
    <source>
        <dbReference type="Proteomes" id="UP000322873"/>
    </source>
</evidence>
<comment type="caution">
    <text evidence="10">The sequence shown here is derived from an EMBL/GenBank/DDBJ whole genome shotgun (WGS) entry which is preliminary data.</text>
</comment>
<evidence type="ECO:0000256" key="7">
    <source>
        <dbReference type="SAM" id="MobiDB-lite"/>
    </source>
</evidence>
<proteinExistence type="predicted"/>
<dbReference type="InterPro" id="IPR004840">
    <property type="entry name" value="Amino_acid_permease_CS"/>
</dbReference>
<evidence type="ECO:0000256" key="6">
    <source>
        <dbReference type="ARBA" id="ARBA00023136"/>
    </source>
</evidence>
<dbReference type="InterPro" id="IPR050524">
    <property type="entry name" value="APC_YAT"/>
</dbReference>
<evidence type="ECO:0000256" key="4">
    <source>
        <dbReference type="ARBA" id="ARBA00022970"/>
    </source>
</evidence>
<feature type="transmembrane region" description="Helical" evidence="8">
    <location>
        <begin position="529"/>
        <end position="550"/>
    </location>
</feature>
<keyword evidence="11" id="KW-1185">Reference proteome</keyword>
<evidence type="ECO:0000256" key="8">
    <source>
        <dbReference type="SAM" id="Phobius"/>
    </source>
</evidence>
<dbReference type="VEuPathDB" id="FungiDB:MFRU_042g00140"/>
<feature type="transmembrane region" description="Helical" evidence="8">
    <location>
        <begin position="355"/>
        <end position="376"/>
    </location>
</feature>
<feature type="region of interest" description="Disordered" evidence="7">
    <location>
        <begin position="104"/>
        <end position="127"/>
    </location>
</feature>
<feature type="transmembrane region" description="Helical" evidence="8">
    <location>
        <begin position="141"/>
        <end position="160"/>
    </location>
</feature>
<protein>
    <recommendedName>
        <fullName evidence="9">Amino acid permease/ SLC12A domain-containing protein</fullName>
    </recommendedName>
</protein>
<keyword evidence="6 8" id="KW-0472">Membrane</keyword>
<dbReference type="PROSITE" id="PS00218">
    <property type="entry name" value="AMINO_ACID_PERMEASE_1"/>
    <property type="match status" value="1"/>
</dbReference>
<dbReference type="Gene3D" id="1.20.1740.10">
    <property type="entry name" value="Amino acid/polyamine transporter I"/>
    <property type="match status" value="1"/>
</dbReference>
<feature type="transmembrane region" description="Helical" evidence="8">
    <location>
        <begin position="259"/>
        <end position="279"/>
    </location>
</feature>